<dbReference type="InterPro" id="IPR012337">
    <property type="entry name" value="RNaseH-like_sf"/>
</dbReference>
<evidence type="ECO:0000313" key="7">
    <source>
        <dbReference type="Proteomes" id="UP001151760"/>
    </source>
</evidence>
<accession>A0ABQ5C6M4</accession>
<dbReference type="Pfam" id="PF07727">
    <property type="entry name" value="RVT_2"/>
    <property type="match status" value="1"/>
</dbReference>
<evidence type="ECO:0000256" key="2">
    <source>
        <dbReference type="ARBA" id="ARBA00022801"/>
    </source>
</evidence>
<reference evidence="6" key="2">
    <citation type="submission" date="2022-01" db="EMBL/GenBank/DDBJ databases">
        <authorList>
            <person name="Yamashiro T."/>
            <person name="Shiraishi A."/>
            <person name="Satake H."/>
            <person name="Nakayama K."/>
        </authorList>
    </citation>
    <scope>NUCLEOTIDE SEQUENCE</scope>
</reference>
<dbReference type="SUPFAM" id="SSF53098">
    <property type="entry name" value="Ribonuclease H-like"/>
    <property type="match status" value="1"/>
</dbReference>
<dbReference type="InterPro" id="IPR013103">
    <property type="entry name" value="RVT_2"/>
</dbReference>
<evidence type="ECO:0000256" key="1">
    <source>
        <dbReference type="ARBA" id="ARBA00022723"/>
    </source>
</evidence>
<dbReference type="InterPro" id="IPR043502">
    <property type="entry name" value="DNA/RNA_pol_sf"/>
</dbReference>
<feature type="region of interest" description="Disordered" evidence="4">
    <location>
        <begin position="360"/>
        <end position="457"/>
    </location>
</feature>
<comment type="caution">
    <text evidence="6">The sequence shown here is derived from an EMBL/GenBank/DDBJ whole genome shotgun (WGS) entry which is preliminary data.</text>
</comment>
<dbReference type="Gene3D" id="3.30.420.10">
    <property type="entry name" value="Ribonuclease H-like superfamily/Ribonuclease H"/>
    <property type="match status" value="1"/>
</dbReference>
<dbReference type="PANTHER" id="PTHR42648:SF32">
    <property type="entry name" value="RIBONUCLEASE H-LIKE DOMAIN, GAG-PRE-INTEGRASE DOMAIN PROTEIN-RELATED"/>
    <property type="match status" value="1"/>
</dbReference>
<protein>
    <submittedName>
        <fullName evidence="6">Ribonuclease H-like domain-containing protein</fullName>
    </submittedName>
</protein>
<sequence>MCDKKNSVLFTETECLILSPDFKLLDESQVLLKVPRHNNMYSFDQKNVGNLVKGLPSKLFENDHTCVACQKGKQHKASCKTKLVSSISHPIQMLHMDLFGPTFVRSINHKIYFLIVTDDYSRFSWVFFLATKDETSGILKTFIIGIENQINHKVKIIRCDNGTEFKNNDLNQLCGMKGIKREFSVARTPQQNRVAERKNRSLIEAARTMLADSLLPTTFWAEVVNTACYVHNRVLVTKPHNKTPYERLLGRPPSISFMRPFGYPVTILNTLDPLGKFDGKADEGGPEWLFDIDSLTKSMNYEPVTAGNQTNGEAGIETNVNVGQARQEKASDNGYILLPLMLSNSPLSSSTQSIDDKDADEVLDKGDDDASQRNGQEKEGGASNKEDDQHVQDFRDELDTLPVQQKEGYANNTNRDSTASPSVSTTELSINTASENINTSSPNINIASPIPNDSSMQSLENTSIFDDAYDDREVGAEADLNNLETTMNVSPIPTTRIHKDHPKDQIIRDINSATQTRRMTKISEEHAMVDLLKGKRAIGTKWVYRNKKDERGIVVRNKARLVTQGYTQEEGINYDEVFALVARIKAIRLFLAYASFIGLIVYQMDVKSAFLYGTVEEEVYVDDIMFGSTKKYLCVEFEQMMLKRFQMSSMREHTFFLGLQVQQKEDGIFISQDKYVADILKKFNFVTVKTTSTPMEPNKALVKDEEAKDVDVHLYRSIIGSLMYLTAFRPDITFVVCACARFQVTPKISHLHAVKRIFRYLKCQPNLGLWYLRDSPFDLEAFSNSDYASASLDRKSITGDCQFLSKSGPIHLVAYETVYKEWEEKMERAATTASSLEAEQDNGSGPVGPIYHKLGGAEAQTRYTLPAVRHKLMLPGITYYCWFWTSAKVKTVNRERQIQALVDKKKVIISETRIRSDLKLDDAEGTNCLPTATIFAELERIGFVQVFLDKQVEGMSKHKGVYVTPSHTKKVFANMKRPCKGFSGRVTPLFSTMMIQTTENIEPVTDEAHVSTPSYDPPQSGKDSIKLSKLMNLCTNLQEKVLNLVKAKTAQAKKINSLKKRVKQLEKRRKSRPLGLRRLRKGRKIKDLNADAKVNLVNETEEMNDENLMFDTCVLEEQEIEFEKMVEEPIVSVATTTKSIPVSAAEVVTIANVNVEVPNELTLAQTLIEIKTAKPKPVITAATTVTSVRPKAKGIIFLDQEEQISASTKAFSSS</sequence>
<dbReference type="InterPro" id="IPR036397">
    <property type="entry name" value="RNaseH_sf"/>
</dbReference>
<dbReference type="InterPro" id="IPR001584">
    <property type="entry name" value="Integrase_cat-core"/>
</dbReference>
<dbReference type="EMBL" id="BQNB010013903">
    <property type="protein sequence ID" value="GJT21616.1"/>
    <property type="molecule type" value="Genomic_DNA"/>
</dbReference>
<evidence type="ECO:0000313" key="6">
    <source>
        <dbReference type="EMBL" id="GJT21616.1"/>
    </source>
</evidence>
<feature type="coiled-coil region" evidence="3">
    <location>
        <begin position="812"/>
        <end position="839"/>
    </location>
</feature>
<dbReference type="PANTHER" id="PTHR42648">
    <property type="entry name" value="TRANSPOSASE, PUTATIVE-RELATED"/>
    <property type="match status" value="1"/>
</dbReference>
<keyword evidence="7" id="KW-1185">Reference proteome</keyword>
<keyword evidence="1" id="KW-0479">Metal-binding</keyword>
<dbReference type="Proteomes" id="UP001151760">
    <property type="component" value="Unassembled WGS sequence"/>
</dbReference>
<feature type="domain" description="Integrase catalytic" evidence="5">
    <location>
        <begin position="86"/>
        <end position="252"/>
    </location>
</feature>
<organism evidence="6 7">
    <name type="scientific">Tanacetum coccineum</name>
    <dbReference type="NCBI Taxonomy" id="301880"/>
    <lineage>
        <taxon>Eukaryota</taxon>
        <taxon>Viridiplantae</taxon>
        <taxon>Streptophyta</taxon>
        <taxon>Embryophyta</taxon>
        <taxon>Tracheophyta</taxon>
        <taxon>Spermatophyta</taxon>
        <taxon>Magnoliopsida</taxon>
        <taxon>eudicotyledons</taxon>
        <taxon>Gunneridae</taxon>
        <taxon>Pentapetalae</taxon>
        <taxon>asterids</taxon>
        <taxon>campanulids</taxon>
        <taxon>Asterales</taxon>
        <taxon>Asteraceae</taxon>
        <taxon>Asteroideae</taxon>
        <taxon>Anthemideae</taxon>
        <taxon>Anthemidinae</taxon>
        <taxon>Tanacetum</taxon>
    </lineage>
</organism>
<name>A0ABQ5C6M4_9ASTR</name>
<proteinExistence type="predicted"/>
<evidence type="ECO:0000256" key="4">
    <source>
        <dbReference type="SAM" id="MobiDB-lite"/>
    </source>
</evidence>
<reference evidence="6" key="1">
    <citation type="journal article" date="2022" name="Int. J. Mol. Sci.">
        <title>Draft Genome of Tanacetum Coccineum: Genomic Comparison of Closely Related Tanacetum-Family Plants.</title>
        <authorList>
            <person name="Yamashiro T."/>
            <person name="Shiraishi A."/>
            <person name="Nakayama K."/>
            <person name="Satake H."/>
        </authorList>
    </citation>
    <scope>NUCLEOTIDE SEQUENCE</scope>
</reference>
<evidence type="ECO:0000259" key="5">
    <source>
        <dbReference type="PROSITE" id="PS50994"/>
    </source>
</evidence>
<dbReference type="SUPFAM" id="SSF56672">
    <property type="entry name" value="DNA/RNA polymerases"/>
    <property type="match status" value="1"/>
</dbReference>
<keyword evidence="3" id="KW-0175">Coiled coil</keyword>
<evidence type="ECO:0000256" key="3">
    <source>
        <dbReference type="SAM" id="Coils"/>
    </source>
</evidence>
<keyword evidence="2" id="KW-0378">Hydrolase</keyword>
<feature type="compositionally biased region" description="Basic and acidic residues" evidence="4">
    <location>
        <begin position="360"/>
        <end position="398"/>
    </location>
</feature>
<dbReference type="PROSITE" id="PS50994">
    <property type="entry name" value="INTEGRASE"/>
    <property type="match status" value="1"/>
</dbReference>
<gene>
    <name evidence="6" type="ORF">Tco_0891553</name>
</gene>
<dbReference type="Pfam" id="PF00665">
    <property type="entry name" value="rve"/>
    <property type="match status" value="1"/>
</dbReference>
<feature type="compositionally biased region" description="Polar residues" evidence="4">
    <location>
        <begin position="410"/>
        <end position="457"/>
    </location>
</feature>
<dbReference type="InterPro" id="IPR039537">
    <property type="entry name" value="Retrotran_Ty1/copia-like"/>
</dbReference>